<dbReference type="SUPFAM" id="SSF55874">
    <property type="entry name" value="ATPase domain of HSP90 chaperone/DNA topoisomerase II/histidine kinase"/>
    <property type="match status" value="1"/>
</dbReference>
<evidence type="ECO:0000259" key="10">
    <source>
        <dbReference type="PROSITE" id="PS50109"/>
    </source>
</evidence>
<dbReference type="PROSITE" id="PS50109">
    <property type="entry name" value="HIS_KIN"/>
    <property type="match status" value="1"/>
</dbReference>
<dbReference type="PANTHER" id="PTHR43065:SF10">
    <property type="entry name" value="PEROXIDE STRESS-ACTIVATED HISTIDINE KINASE MAK3"/>
    <property type="match status" value="1"/>
</dbReference>
<dbReference type="InterPro" id="IPR036890">
    <property type="entry name" value="HATPase_C_sf"/>
</dbReference>
<proteinExistence type="predicted"/>
<dbReference type="InterPro" id="IPR003661">
    <property type="entry name" value="HisK_dim/P_dom"/>
</dbReference>
<keyword evidence="9" id="KW-0812">Transmembrane</keyword>
<evidence type="ECO:0000313" key="12">
    <source>
        <dbReference type="Proteomes" id="UP000824156"/>
    </source>
</evidence>
<dbReference type="GO" id="GO:0000155">
    <property type="term" value="F:phosphorelay sensor kinase activity"/>
    <property type="evidence" value="ECO:0007669"/>
    <property type="project" value="InterPro"/>
</dbReference>
<keyword evidence="7 11" id="KW-0067">ATP-binding</keyword>
<comment type="caution">
    <text evidence="11">The sequence shown here is derived from an EMBL/GenBank/DDBJ whole genome shotgun (WGS) entry which is preliminary data.</text>
</comment>
<dbReference type="GO" id="GO:0005524">
    <property type="term" value="F:ATP binding"/>
    <property type="evidence" value="ECO:0007669"/>
    <property type="project" value="UniProtKB-KW"/>
</dbReference>
<keyword evidence="3" id="KW-0597">Phosphoprotein</keyword>
<dbReference type="InterPro" id="IPR036097">
    <property type="entry name" value="HisK_dim/P_sf"/>
</dbReference>
<evidence type="ECO:0000256" key="2">
    <source>
        <dbReference type="ARBA" id="ARBA00012438"/>
    </source>
</evidence>
<protein>
    <recommendedName>
        <fullName evidence="2">histidine kinase</fullName>
        <ecNumber evidence="2">2.7.13.3</ecNumber>
    </recommendedName>
</protein>
<gene>
    <name evidence="11" type="ORF">H9853_03245</name>
</gene>
<feature type="transmembrane region" description="Helical" evidence="9">
    <location>
        <begin position="213"/>
        <end position="232"/>
    </location>
</feature>
<dbReference type="InterPro" id="IPR003594">
    <property type="entry name" value="HATPase_dom"/>
</dbReference>
<feature type="transmembrane region" description="Helical" evidence="9">
    <location>
        <begin position="239"/>
        <end position="257"/>
    </location>
</feature>
<dbReference type="SMART" id="SM00388">
    <property type="entry name" value="HisKA"/>
    <property type="match status" value="1"/>
</dbReference>
<comment type="catalytic activity">
    <reaction evidence="1">
        <text>ATP + protein L-histidine = ADP + protein N-phospho-L-histidine.</text>
        <dbReference type="EC" id="2.7.13.3"/>
    </reaction>
</comment>
<dbReference type="PRINTS" id="PR00344">
    <property type="entry name" value="BCTRLSENSOR"/>
</dbReference>
<feature type="transmembrane region" description="Helical" evidence="9">
    <location>
        <begin position="324"/>
        <end position="342"/>
    </location>
</feature>
<feature type="transmembrane region" description="Helical" evidence="9">
    <location>
        <begin position="771"/>
        <end position="794"/>
    </location>
</feature>
<organism evidence="11 12">
    <name type="scientific">Candidatus Sphingobacterium stercoripullorum</name>
    <dbReference type="NCBI Taxonomy" id="2838759"/>
    <lineage>
        <taxon>Bacteria</taxon>
        <taxon>Pseudomonadati</taxon>
        <taxon>Bacteroidota</taxon>
        <taxon>Sphingobacteriia</taxon>
        <taxon>Sphingobacteriales</taxon>
        <taxon>Sphingobacteriaceae</taxon>
        <taxon>Sphingobacterium</taxon>
    </lineage>
</organism>
<dbReference type="CDD" id="cd00075">
    <property type="entry name" value="HATPase"/>
    <property type="match status" value="1"/>
</dbReference>
<evidence type="ECO:0000256" key="1">
    <source>
        <dbReference type="ARBA" id="ARBA00000085"/>
    </source>
</evidence>
<feature type="transmembrane region" description="Helical" evidence="9">
    <location>
        <begin position="937"/>
        <end position="960"/>
    </location>
</feature>
<evidence type="ECO:0000256" key="9">
    <source>
        <dbReference type="SAM" id="Phobius"/>
    </source>
</evidence>
<dbReference type="Pfam" id="PF02518">
    <property type="entry name" value="HATPase_c"/>
    <property type="match status" value="1"/>
</dbReference>
<dbReference type="EMBL" id="DXEZ01000094">
    <property type="protein sequence ID" value="HIX54017.1"/>
    <property type="molecule type" value="Genomic_DNA"/>
</dbReference>
<feature type="transmembrane region" description="Helical" evidence="9">
    <location>
        <begin position="367"/>
        <end position="387"/>
    </location>
</feature>
<evidence type="ECO:0000256" key="6">
    <source>
        <dbReference type="ARBA" id="ARBA00022777"/>
    </source>
</evidence>
<reference evidence="11" key="1">
    <citation type="journal article" date="2021" name="PeerJ">
        <title>Extensive microbial diversity within the chicken gut microbiome revealed by metagenomics and culture.</title>
        <authorList>
            <person name="Gilroy R."/>
            <person name="Ravi A."/>
            <person name="Getino M."/>
            <person name="Pursley I."/>
            <person name="Horton D.L."/>
            <person name="Alikhan N.F."/>
            <person name="Baker D."/>
            <person name="Gharbi K."/>
            <person name="Hall N."/>
            <person name="Watson M."/>
            <person name="Adriaenssens E.M."/>
            <person name="Foster-Nyarko E."/>
            <person name="Jarju S."/>
            <person name="Secka A."/>
            <person name="Antonio M."/>
            <person name="Oren A."/>
            <person name="Chaudhuri R.R."/>
            <person name="La Ragione R."/>
            <person name="Hildebrand F."/>
            <person name="Pallen M.J."/>
        </authorList>
    </citation>
    <scope>NUCLEOTIDE SEQUENCE</scope>
    <source>
        <strain evidence="11">1719</strain>
    </source>
</reference>
<keyword evidence="9" id="KW-1133">Transmembrane helix</keyword>
<evidence type="ECO:0000256" key="4">
    <source>
        <dbReference type="ARBA" id="ARBA00022679"/>
    </source>
</evidence>
<dbReference type="InterPro" id="IPR005467">
    <property type="entry name" value="His_kinase_dom"/>
</dbReference>
<dbReference type="AlphaFoldDB" id="A0A9D1W922"/>
<keyword evidence="4" id="KW-0808">Transferase</keyword>
<evidence type="ECO:0000256" key="5">
    <source>
        <dbReference type="ARBA" id="ARBA00022741"/>
    </source>
</evidence>
<feature type="transmembrane region" description="Helical" evidence="9">
    <location>
        <begin position="451"/>
        <end position="472"/>
    </location>
</feature>
<reference evidence="11" key="2">
    <citation type="submission" date="2021-04" db="EMBL/GenBank/DDBJ databases">
        <authorList>
            <person name="Gilroy R."/>
        </authorList>
    </citation>
    <scope>NUCLEOTIDE SEQUENCE</scope>
    <source>
        <strain evidence="11">1719</strain>
    </source>
</reference>
<keyword evidence="5" id="KW-0547">Nucleotide-binding</keyword>
<name>A0A9D1W922_9SPHI</name>
<keyword evidence="9" id="KW-0472">Membrane</keyword>
<dbReference type="SMART" id="SM00387">
    <property type="entry name" value="HATPase_c"/>
    <property type="match status" value="1"/>
</dbReference>
<keyword evidence="8" id="KW-0902">Two-component regulatory system</keyword>
<evidence type="ECO:0000256" key="3">
    <source>
        <dbReference type="ARBA" id="ARBA00022553"/>
    </source>
</evidence>
<evidence type="ECO:0000313" key="11">
    <source>
        <dbReference type="EMBL" id="HIX54017.1"/>
    </source>
</evidence>
<feature type="transmembrane region" description="Helical" evidence="9">
    <location>
        <begin position="293"/>
        <end position="312"/>
    </location>
</feature>
<feature type="transmembrane region" description="Helical" evidence="9">
    <location>
        <begin position="716"/>
        <end position="737"/>
    </location>
</feature>
<evidence type="ECO:0000256" key="8">
    <source>
        <dbReference type="ARBA" id="ARBA00023012"/>
    </source>
</evidence>
<dbReference type="InterPro" id="IPR004358">
    <property type="entry name" value="Sig_transdc_His_kin-like_C"/>
</dbReference>
<dbReference type="EC" id="2.7.13.3" evidence="2"/>
<dbReference type="PANTHER" id="PTHR43065">
    <property type="entry name" value="SENSOR HISTIDINE KINASE"/>
    <property type="match status" value="1"/>
</dbReference>
<dbReference type="Proteomes" id="UP000824156">
    <property type="component" value="Unassembled WGS sequence"/>
</dbReference>
<accession>A0A9D1W922</accession>
<feature type="transmembrane region" description="Helical" evidence="9">
    <location>
        <begin position="408"/>
        <end position="439"/>
    </location>
</feature>
<feature type="domain" description="Histidine kinase" evidence="10">
    <location>
        <begin position="1033"/>
        <end position="1247"/>
    </location>
</feature>
<dbReference type="CDD" id="cd00082">
    <property type="entry name" value="HisKA"/>
    <property type="match status" value="1"/>
</dbReference>
<dbReference type="Pfam" id="PF00512">
    <property type="entry name" value="HisKA"/>
    <property type="match status" value="1"/>
</dbReference>
<sequence length="1250" mass="144238">MLNRIRILLLILTLSFIGTAITIRISIKDENILELDTHTLNKNIHKAEKSINKLFRDSAALKTLKDTDLNPTNTSLLADDFSSRHGVYLYVYKNNRPIYWGTNIFVPQVEESDLRNPINFIQSEKRTAISKRIKLSDEITVLALIPIRSSYDSNNEYLVSRFNKKLLSNNNLDIAEYTDTELIRNIYSLDGHYLFSVKLVQGKLVTLYDYLQILFYVLSILTLLSLGHSLCYELARKKAPWLSIVCFIALLFTIIILDRTASWVPSNTSIGIFDPKYYAYNQFFPDLWSVLTTYIYILWLMIYVHTTLPLISLEGKVRSQVIKIVIAIISFSSIYVLAYLISNHIGTIVINSGYIGNYFTQILNLKWHVWVGLVIFSIVCVSLVLYIDTIIYLTKQLIGNIQSINVQLILVILATITTIAIDESPILYLFLGLIILVRYFSKPTSKVQSEFPVFITTLVLLTFLSVLTYNKFLSIKTEENMKLALAQLEAEDDINALSLFREMEQQITQDDQLKYLFQISLPYTDPKVISQYIKNKYLSGYLSKYDFNGYYYLNEQPFENYNQDWITHFREQVISGSSKISGTSGFYRTGRELGMHEYFAIIDIPMPNDQTIYLYLNFENKAFSTTIPYPEPLIDSRFDIWNQEIYENSSFALYKNGRLLTQNGDYVYPSTLEYIKHKTNHFTSYEDDTGHHHVTYSPDSRTTLIISKPLSKLWEYVAMSSFLFVILYLVFSIFNLFKYILMTISENAFKYRSIKYHFFLLLNTIQYSTRIQTMLIGLVIFAIMLSGLIAFISISKQLDTTKQLSKLKNISILARKVENKIRNLSPDEIFEGKETPIGILDDIALEDYILYDRNGKLLYTSQPRIFDLKLLSNFMNPKAYNQLHVIKKSEVLEKDQIGEFRFDAVYATIRNNNYQTVAYLSVPSFSSKKEEDMNNNLLLNTILNIYTVVIIAFGFLAIFISNKITRPLSLIQRKLAQTQFSENQPNEPLFWARNDEIGTVIKEYNYMLIKLEESTKRLRNAEREAAWREMARQVAHEIKNPLTPMKLGVQQLERSFNERDPRFEERFQKFSKTFIAQIDSLARIASEFSAFAKLPDTQLSKINLLDKIGKSINLYQNSGISGIALLNRTGLDNLFVLGDKDQLLRAFNNLIKNSIEAAVIKKRHRIQILLHTFDKGKMLRLQIKDNGHGIPPEAIPNIFRPNFTTKSSGTGLGLAFVKQTIDTMNGKISFKTSPNGTNFILEVPLYITDA</sequence>
<evidence type="ECO:0000256" key="7">
    <source>
        <dbReference type="ARBA" id="ARBA00022840"/>
    </source>
</evidence>
<keyword evidence="6" id="KW-0418">Kinase</keyword>
<dbReference type="Gene3D" id="6.10.340.10">
    <property type="match status" value="1"/>
</dbReference>
<dbReference type="Gene3D" id="3.30.565.10">
    <property type="entry name" value="Histidine kinase-like ATPase, C-terminal domain"/>
    <property type="match status" value="1"/>
</dbReference>
<dbReference type="SUPFAM" id="SSF47384">
    <property type="entry name" value="Homodimeric domain of signal transducing histidine kinase"/>
    <property type="match status" value="1"/>
</dbReference>
<dbReference type="Gene3D" id="1.10.287.130">
    <property type="match status" value="1"/>
</dbReference>